<keyword evidence="4" id="KW-1133">Transmembrane helix</keyword>
<dbReference type="EMBL" id="CADEPM010000004">
    <property type="protein sequence ID" value="CAB3405114.1"/>
    <property type="molecule type" value="Genomic_DNA"/>
</dbReference>
<sequence length="890" mass="101811">MFNQLLLLLLLLPLSSALQQLSNIFDNPDECYNGSLIAYPTDDYDIYTVYEETSTCIRAFHREKEEPSRKCPPHLMDFDVQPILKWREDARNVEYVALKVMITSHYRVSSIFYRYECVFAQDGADVYCSTPVRKNPPCRGLNIDSNATMVGTPIRLAYNCFVMTAYSVYRLNATIFPQNCKVSLKVTMPQIRHLFPKGSIQKSDELVWAPGLIVDETDDDAIVIRAFKEKEAPCDTIDVNIYQHTNGSYKFINEYVLECPNLEAIRWENAREGDYIIFASVPLAGCQFSCHDVKTPCVQCVRSQMHITVPFDRRAMIWKLRDTVVDHSLEILVCIALILLLIAVAVSAALLFKWYRDSRIVREIEMDEFVKTMILYSDDCTQHTECVTAAIDCLRGAGKVNALFDVDFIAELGFQPFRWICTAFVEAQKHLIFVSPCTSKYFDADFIAGHQLQQTRPLPDLFRLSIDMIVRECGLNPQLARKRFCIVTFPYFTEIPEQLRTLGLPVFKIPQEFALLTVFLHSFKNAERSNWSIIIPDELSERLDARIEEMRKFCADNPGWQESRWVRREEIAPISIGPPPQMEAGRPADLTDEDRIRISNELGLLPPDSSSEDSESEMNIEVFERSESEAEVENERSEAQGDVDSRPSTSGEIGEGEKIGEKRHKCHQCDYSAKYPSKVRRHAESAHRDSSSGGVRWYECPQARCADKFTTFLEVRRHLADKHPLTHQCPHCKYENKKPAFVRRHIEQMHNNGIPCPILGCEARIAKNRLRKHLKDEHADRGDEIVAKNSTPSVRIARIRCDECDYEPDSCKIGDKSRRDDVEMHRETIHGSGVECPLRCGRRMRIEEIDEHLAGDHADDEPSKSNEPDDSESTAASLATIVGELDFDLC</sequence>
<dbReference type="SMART" id="SM00355">
    <property type="entry name" value="ZnF_C2H2"/>
    <property type="match status" value="4"/>
</dbReference>
<dbReference type="PANTHER" id="PTHR15583">
    <property type="entry name" value="INTERLEUKIN-17 RECEPTOR"/>
    <property type="match status" value="1"/>
</dbReference>
<feature type="chain" id="PRO_5035882119" description="C2H2-type domain-containing protein" evidence="9">
    <location>
        <begin position="18"/>
        <end position="890"/>
    </location>
</feature>
<dbReference type="Gene3D" id="3.40.50.11530">
    <property type="match status" value="1"/>
</dbReference>
<feature type="region of interest" description="Disordered" evidence="8">
    <location>
        <begin position="602"/>
        <end position="659"/>
    </location>
</feature>
<comment type="subcellular location">
    <subcellularLocation>
        <location evidence="1">Membrane</location>
        <topology evidence="1">Single-pass type I membrane protein</topology>
    </subcellularLocation>
</comment>
<dbReference type="AlphaFoldDB" id="A0A8S1F3H7"/>
<feature type="compositionally biased region" description="Basic and acidic residues" evidence="8">
    <location>
        <begin position="852"/>
        <end position="867"/>
    </location>
</feature>
<reference evidence="11 12" key="1">
    <citation type="submission" date="2020-04" db="EMBL/GenBank/DDBJ databases">
        <authorList>
            <person name="Laetsch R D."/>
            <person name="Stevens L."/>
            <person name="Kumar S."/>
            <person name="Blaxter L. M."/>
        </authorList>
    </citation>
    <scope>NUCLEOTIDE SEQUENCE [LARGE SCALE GENOMIC DNA]</scope>
</reference>
<evidence type="ECO:0000256" key="6">
    <source>
        <dbReference type="ARBA" id="ARBA00023170"/>
    </source>
</evidence>
<protein>
    <recommendedName>
        <fullName evidence="10">C2H2-type domain-containing protein</fullName>
    </recommendedName>
</protein>
<dbReference type="GO" id="GO:0030368">
    <property type="term" value="F:interleukin-17 receptor activity"/>
    <property type="evidence" value="ECO:0007669"/>
    <property type="project" value="InterPro"/>
</dbReference>
<organism evidence="11 12">
    <name type="scientific">Caenorhabditis bovis</name>
    <dbReference type="NCBI Taxonomy" id="2654633"/>
    <lineage>
        <taxon>Eukaryota</taxon>
        <taxon>Metazoa</taxon>
        <taxon>Ecdysozoa</taxon>
        <taxon>Nematoda</taxon>
        <taxon>Chromadorea</taxon>
        <taxon>Rhabditida</taxon>
        <taxon>Rhabditina</taxon>
        <taxon>Rhabditomorpha</taxon>
        <taxon>Rhabditoidea</taxon>
        <taxon>Rhabditidae</taxon>
        <taxon>Peloderinae</taxon>
        <taxon>Caenorhabditis</taxon>
    </lineage>
</organism>
<dbReference type="Pfam" id="PF08357">
    <property type="entry name" value="SEFIR"/>
    <property type="match status" value="1"/>
</dbReference>
<keyword evidence="5" id="KW-0472">Membrane</keyword>
<dbReference type="OrthoDB" id="5855369at2759"/>
<dbReference type="InterPro" id="IPR039465">
    <property type="entry name" value="IL-17_rcpt-like"/>
</dbReference>
<evidence type="ECO:0000256" key="1">
    <source>
        <dbReference type="ARBA" id="ARBA00004479"/>
    </source>
</evidence>
<dbReference type="PANTHER" id="PTHR15583:SF7">
    <property type="entry name" value="INTERLEUKIN CYTOKINE RECEPTOR-RELATED PROTEIN 2"/>
    <property type="match status" value="1"/>
</dbReference>
<feature type="compositionally biased region" description="Basic and acidic residues" evidence="8">
    <location>
        <begin position="622"/>
        <end position="645"/>
    </location>
</feature>
<dbReference type="InterPro" id="IPR013568">
    <property type="entry name" value="SEFIR_dom"/>
</dbReference>
<evidence type="ECO:0000256" key="5">
    <source>
        <dbReference type="ARBA" id="ARBA00023136"/>
    </source>
</evidence>
<dbReference type="Gene3D" id="3.30.160.60">
    <property type="entry name" value="Classic Zinc Finger"/>
    <property type="match status" value="1"/>
</dbReference>
<feature type="domain" description="C2H2-type" evidence="10">
    <location>
        <begin position="700"/>
        <end position="723"/>
    </location>
</feature>
<evidence type="ECO:0000256" key="3">
    <source>
        <dbReference type="ARBA" id="ARBA00022729"/>
    </source>
</evidence>
<dbReference type="GO" id="GO:0016020">
    <property type="term" value="C:membrane"/>
    <property type="evidence" value="ECO:0007669"/>
    <property type="project" value="UniProtKB-SubCell"/>
</dbReference>
<proteinExistence type="predicted"/>
<evidence type="ECO:0000313" key="11">
    <source>
        <dbReference type="EMBL" id="CAB3405114.1"/>
    </source>
</evidence>
<evidence type="ECO:0000259" key="10">
    <source>
        <dbReference type="PROSITE" id="PS00028"/>
    </source>
</evidence>
<keyword evidence="6" id="KW-0675">Receptor</keyword>
<accession>A0A8S1F3H7</accession>
<feature type="signal peptide" evidence="9">
    <location>
        <begin position="1"/>
        <end position="17"/>
    </location>
</feature>
<feature type="region of interest" description="Disordered" evidence="8">
    <location>
        <begin position="852"/>
        <end position="877"/>
    </location>
</feature>
<evidence type="ECO:0000256" key="7">
    <source>
        <dbReference type="ARBA" id="ARBA00023180"/>
    </source>
</evidence>
<evidence type="ECO:0000256" key="8">
    <source>
        <dbReference type="SAM" id="MobiDB-lite"/>
    </source>
</evidence>
<evidence type="ECO:0000256" key="4">
    <source>
        <dbReference type="ARBA" id="ARBA00022989"/>
    </source>
</evidence>
<evidence type="ECO:0000256" key="9">
    <source>
        <dbReference type="SAM" id="SignalP"/>
    </source>
</evidence>
<dbReference type="InterPro" id="IPR013087">
    <property type="entry name" value="Znf_C2H2_type"/>
</dbReference>
<keyword evidence="7" id="KW-0325">Glycoprotein</keyword>
<keyword evidence="3 9" id="KW-0732">Signal</keyword>
<evidence type="ECO:0000256" key="2">
    <source>
        <dbReference type="ARBA" id="ARBA00022692"/>
    </source>
</evidence>
<keyword evidence="12" id="KW-1185">Reference proteome</keyword>
<dbReference type="PROSITE" id="PS00028">
    <property type="entry name" value="ZINC_FINGER_C2H2_1"/>
    <property type="match status" value="1"/>
</dbReference>
<keyword evidence="2" id="KW-0812">Transmembrane</keyword>
<gene>
    <name evidence="11" type="ORF">CBOVIS_LOCUS7348</name>
</gene>
<comment type="caution">
    <text evidence="11">The sequence shown here is derived from an EMBL/GenBank/DDBJ whole genome shotgun (WGS) entry which is preliminary data.</text>
</comment>
<dbReference type="Proteomes" id="UP000494206">
    <property type="component" value="Unassembled WGS sequence"/>
</dbReference>
<evidence type="ECO:0000313" key="12">
    <source>
        <dbReference type="Proteomes" id="UP000494206"/>
    </source>
</evidence>
<name>A0A8S1F3H7_9PELO</name>